<feature type="compositionally biased region" description="Pro residues" evidence="12">
    <location>
        <begin position="212"/>
        <end position="229"/>
    </location>
</feature>
<evidence type="ECO:0000256" key="4">
    <source>
        <dbReference type="ARBA" id="ARBA00013229"/>
    </source>
</evidence>
<evidence type="ECO:0000259" key="13">
    <source>
        <dbReference type="Pfam" id="PF01095"/>
    </source>
</evidence>
<dbReference type="PROSITE" id="PS00800">
    <property type="entry name" value="PECTINESTERASE_1"/>
    <property type="match status" value="1"/>
</dbReference>
<keyword evidence="8 11" id="KW-0063">Aspartyl esterase</keyword>
<protein>
    <recommendedName>
        <fullName evidence="4 11">Pectinesterase</fullName>
        <ecNumber evidence="4 11">3.1.1.11</ecNumber>
    </recommendedName>
</protein>
<keyword evidence="5 11" id="KW-0964">Secreted</keyword>
<proteinExistence type="inferred from homology"/>
<evidence type="ECO:0000256" key="7">
    <source>
        <dbReference type="ARBA" id="ARBA00022801"/>
    </source>
</evidence>
<dbReference type="InterPro" id="IPR018040">
    <property type="entry name" value="Pectinesterase_Tyr_AS"/>
</dbReference>
<keyword evidence="11" id="KW-0961">Cell wall biogenesis/degradation</keyword>
<evidence type="ECO:0000313" key="15">
    <source>
        <dbReference type="Proteomes" id="UP000825935"/>
    </source>
</evidence>
<dbReference type="InterPro" id="IPR000070">
    <property type="entry name" value="Pectinesterase_cat"/>
</dbReference>
<dbReference type="OrthoDB" id="3934656at2759"/>
<dbReference type="InterPro" id="IPR033131">
    <property type="entry name" value="Pectinesterase_Asp_AS"/>
</dbReference>
<comment type="caution">
    <text evidence="14">The sequence shown here is derived from an EMBL/GenBank/DDBJ whole genome shotgun (WGS) entry which is preliminary data.</text>
</comment>
<keyword evidence="6 11" id="KW-0732">Signal</keyword>
<feature type="active site" evidence="10">
    <location>
        <position position="403"/>
    </location>
</feature>
<dbReference type="SUPFAM" id="SSF51126">
    <property type="entry name" value="Pectin lyase-like"/>
    <property type="match status" value="1"/>
</dbReference>
<dbReference type="GO" id="GO:0042545">
    <property type="term" value="P:cell wall modification"/>
    <property type="evidence" value="ECO:0007669"/>
    <property type="project" value="UniProtKB-UniRule"/>
</dbReference>
<keyword evidence="7 11" id="KW-0378">Hydrolase</keyword>
<dbReference type="PANTHER" id="PTHR31321:SF57">
    <property type="entry name" value="PECTINESTERASE 53-RELATED"/>
    <property type="match status" value="1"/>
</dbReference>
<dbReference type="InterPro" id="IPR012334">
    <property type="entry name" value="Pectin_lyas_fold"/>
</dbReference>
<dbReference type="Proteomes" id="UP000825935">
    <property type="component" value="Chromosome 13"/>
</dbReference>
<dbReference type="AlphaFoldDB" id="A0A8T2TCT5"/>
<feature type="chain" id="PRO_5035966430" description="Pectinesterase" evidence="11">
    <location>
        <begin position="20"/>
        <end position="541"/>
    </location>
</feature>
<sequence>MRTLLRIHILLACASVLLSEAPHGAHSSLVGVMDSFDGWVQHVQDTCHPDPDEDADDDDHLPSRPQQFTDEIFGKLLKLKKNSTLYKEANKYGKKVLNWGEKILHVRHLEEAEGMAAISRRADENFKSDLRRRWYISVRRYRLCRMQRRPRCGKYVGFSEYERAYARRSITPTPHRPAVRPSSPRSSSKPKSPASIRKPPGKPVVRHVPSSSLPPKPIPASMPDPPPGTMPSSSPGIRNDDKVIVVSKDGSGDFMSVQRAIDSVPKENKQRVIIYVKRGVYREKVLIPSSKPFITLKGENSAITYIEWNDTASTLGEDKDPLGTFGSASVTVKADDFIALDISFKNTAPAPENGAVGKQAVAFLIQGDRAAFYRCSFYGAQDTLYDKMGRHYYYKCYIEGSIDFIFGNGRSLFVKCHMHSIASPFGAVTAQKRLSPDENTGYSFAYSMLTGSGTIYLGRAWGAYSRVVYSYTYFDDIIRPGGWNDWEIAANQKKVFYGEYKCFGPGANRTDRVLWARELTPAQARPFLSIAFIDGKQWLPK</sequence>
<dbReference type="GO" id="GO:0030599">
    <property type="term" value="F:pectinesterase activity"/>
    <property type="evidence" value="ECO:0007669"/>
    <property type="project" value="UniProtKB-UniRule"/>
</dbReference>
<evidence type="ECO:0000256" key="3">
    <source>
        <dbReference type="ARBA" id="ARBA00008891"/>
    </source>
</evidence>
<evidence type="ECO:0000256" key="2">
    <source>
        <dbReference type="ARBA" id="ARBA00005184"/>
    </source>
</evidence>
<keyword evidence="15" id="KW-1185">Reference proteome</keyword>
<feature type="signal peptide" evidence="11">
    <location>
        <begin position="1"/>
        <end position="19"/>
    </location>
</feature>
<evidence type="ECO:0000256" key="9">
    <source>
        <dbReference type="ARBA" id="ARBA00047928"/>
    </source>
</evidence>
<feature type="region of interest" description="Disordered" evidence="12">
    <location>
        <begin position="167"/>
        <end position="239"/>
    </location>
</feature>
<name>A0A8T2TCT5_CERRI</name>
<comment type="function">
    <text evidence="11">Acts in the modification of cell walls via demethylesterification of cell wall pectin.</text>
</comment>
<keyword evidence="11" id="KW-0134">Cell wall</keyword>
<reference evidence="14" key="1">
    <citation type="submission" date="2021-08" db="EMBL/GenBank/DDBJ databases">
        <title>WGS assembly of Ceratopteris richardii.</title>
        <authorList>
            <person name="Marchant D.B."/>
            <person name="Chen G."/>
            <person name="Jenkins J."/>
            <person name="Shu S."/>
            <person name="Leebens-Mack J."/>
            <person name="Grimwood J."/>
            <person name="Schmutz J."/>
            <person name="Soltis P."/>
            <person name="Soltis D."/>
            <person name="Chen Z.-H."/>
        </authorList>
    </citation>
    <scope>NUCLEOTIDE SEQUENCE</scope>
    <source>
        <strain evidence="14">Whitten #5841</strain>
        <tissue evidence="14">Leaf</tissue>
    </source>
</reference>
<gene>
    <name evidence="14" type="ORF">KP509_13G038200</name>
</gene>
<dbReference type="Gene3D" id="2.160.20.10">
    <property type="entry name" value="Single-stranded right-handed beta-helix, Pectin lyase-like"/>
    <property type="match status" value="1"/>
</dbReference>
<dbReference type="FunFam" id="2.160.20.10:FF:000008">
    <property type="entry name" value="Pectinesterase"/>
    <property type="match status" value="1"/>
</dbReference>
<dbReference type="PROSITE" id="PS00503">
    <property type="entry name" value="PECTINESTERASE_2"/>
    <property type="match status" value="1"/>
</dbReference>
<evidence type="ECO:0000256" key="11">
    <source>
        <dbReference type="RuleBase" id="RU000589"/>
    </source>
</evidence>
<accession>A0A8T2TCT5</accession>
<evidence type="ECO:0000256" key="6">
    <source>
        <dbReference type="ARBA" id="ARBA00022729"/>
    </source>
</evidence>
<dbReference type="GO" id="GO:0045490">
    <property type="term" value="P:pectin catabolic process"/>
    <property type="evidence" value="ECO:0007669"/>
    <property type="project" value="UniProtKB-UniRule"/>
</dbReference>
<comment type="similarity">
    <text evidence="3">Belongs to the pectinesterase family.</text>
</comment>
<comment type="pathway">
    <text evidence="2 11">Glycan metabolism; pectin degradation; 2-dehydro-3-deoxy-D-gluconate from pectin: step 1/5.</text>
</comment>
<evidence type="ECO:0000256" key="10">
    <source>
        <dbReference type="PROSITE-ProRule" id="PRU10040"/>
    </source>
</evidence>
<dbReference type="Pfam" id="PF01095">
    <property type="entry name" value="Pectinesterase"/>
    <property type="match status" value="1"/>
</dbReference>
<evidence type="ECO:0000313" key="14">
    <source>
        <dbReference type="EMBL" id="KAH7421051.1"/>
    </source>
</evidence>
<evidence type="ECO:0000256" key="5">
    <source>
        <dbReference type="ARBA" id="ARBA00022525"/>
    </source>
</evidence>
<organism evidence="14 15">
    <name type="scientific">Ceratopteris richardii</name>
    <name type="common">Triangle waterfern</name>
    <dbReference type="NCBI Taxonomy" id="49495"/>
    <lineage>
        <taxon>Eukaryota</taxon>
        <taxon>Viridiplantae</taxon>
        <taxon>Streptophyta</taxon>
        <taxon>Embryophyta</taxon>
        <taxon>Tracheophyta</taxon>
        <taxon>Polypodiopsida</taxon>
        <taxon>Polypodiidae</taxon>
        <taxon>Polypodiales</taxon>
        <taxon>Pteridineae</taxon>
        <taxon>Pteridaceae</taxon>
        <taxon>Parkerioideae</taxon>
        <taxon>Ceratopteris</taxon>
    </lineage>
</organism>
<evidence type="ECO:0000256" key="12">
    <source>
        <dbReference type="SAM" id="MobiDB-lite"/>
    </source>
</evidence>
<feature type="compositionally biased region" description="Low complexity" evidence="12">
    <location>
        <begin position="179"/>
        <end position="198"/>
    </location>
</feature>
<dbReference type="InterPro" id="IPR011050">
    <property type="entry name" value="Pectin_lyase_fold/virulence"/>
</dbReference>
<comment type="subcellular location">
    <subcellularLocation>
        <location evidence="1">Cell envelope</location>
    </subcellularLocation>
    <subcellularLocation>
        <location evidence="11">Secreted</location>
        <location evidence="11">Cell wall</location>
    </subcellularLocation>
</comment>
<dbReference type="EMBL" id="CM035418">
    <property type="protein sequence ID" value="KAH7421051.1"/>
    <property type="molecule type" value="Genomic_DNA"/>
</dbReference>
<dbReference type="PANTHER" id="PTHR31321">
    <property type="entry name" value="ACYL-COA THIOESTER HYDROLASE YBHC-RELATED"/>
    <property type="match status" value="1"/>
</dbReference>
<feature type="domain" description="Pectinesterase catalytic" evidence="13">
    <location>
        <begin position="244"/>
        <end position="535"/>
    </location>
</feature>
<comment type="catalytic activity">
    <reaction evidence="9 11">
        <text>[(1-&gt;4)-alpha-D-galacturonosyl methyl ester](n) + n H2O = [(1-&gt;4)-alpha-D-galacturonosyl](n) + n methanol + n H(+)</text>
        <dbReference type="Rhea" id="RHEA:22380"/>
        <dbReference type="Rhea" id="RHEA-COMP:14570"/>
        <dbReference type="Rhea" id="RHEA-COMP:14573"/>
        <dbReference type="ChEBI" id="CHEBI:15377"/>
        <dbReference type="ChEBI" id="CHEBI:15378"/>
        <dbReference type="ChEBI" id="CHEBI:17790"/>
        <dbReference type="ChEBI" id="CHEBI:140522"/>
        <dbReference type="ChEBI" id="CHEBI:140523"/>
        <dbReference type="EC" id="3.1.1.11"/>
    </reaction>
</comment>
<evidence type="ECO:0000256" key="8">
    <source>
        <dbReference type="ARBA" id="ARBA00023085"/>
    </source>
</evidence>
<evidence type="ECO:0000256" key="1">
    <source>
        <dbReference type="ARBA" id="ARBA00004196"/>
    </source>
</evidence>
<dbReference type="EC" id="3.1.1.11" evidence="4 11"/>